<evidence type="ECO:0000259" key="2">
    <source>
        <dbReference type="Pfam" id="PF24852"/>
    </source>
</evidence>
<gene>
    <name evidence="3" type="ORF">FMEXI_8623</name>
</gene>
<feature type="region of interest" description="Disordered" evidence="1">
    <location>
        <begin position="157"/>
        <end position="186"/>
    </location>
</feature>
<comment type="caution">
    <text evidence="3">The sequence shown here is derived from an EMBL/GenBank/DDBJ whole genome shotgun (WGS) entry which is preliminary data.</text>
</comment>
<feature type="domain" description="DUF7726" evidence="2">
    <location>
        <begin position="202"/>
        <end position="283"/>
    </location>
</feature>
<dbReference type="EMBL" id="JAAOAM010000194">
    <property type="protein sequence ID" value="KAF5540172.1"/>
    <property type="molecule type" value="Genomic_DNA"/>
</dbReference>
<dbReference type="PANTHER" id="PTHR42339">
    <property type="entry name" value="HISTONE H1"/>
    <property type="match status" value="1"/>
</dbReference>
<feature type="region of interest" description="Disordered" evidence="1">
    <location>
        <begin position="33"/>
        <end position="57"/>
    </location>
</feature>
<reference evidence="3 4" key="1">
    <citation type="submission" date="2020-05" db="EMBL/GenBank/DDBJ databases">
        <title>Identification and distribution of gene clusters putatively required for synthesis of sphingolipid metabolism inhibitors in phylogenetically diverse species of the filamentous fungus Fusarium.</title>
        <authorList>
            <person name="Kim H.-S."/>
            <person name="Busman M."/>
            <person name="Brown D.W."/>
            <person name="Divon H."/>
            <person name="Uhlig S."/>
            <person name="Proctor R.H."/>
        </authorList>
    </citation>
    <scope>NUCLEOTIDE SEQUENCE [LARGE SCALE GENOMIC DNA]</scope>
    <source>
        <strain evidence="3 4">NRRL 53147</strain>
    </source>
</reference>
<organism evidence="3 4">
    <name type="scientific">Fusarium mexicanum</name>
    <dbReference type="NCBI Taxonomy" id="751941"/>
    <lineage>
        <taxon>Eukaryota</taxon>
        <taxon>Fungi</taxon>
        <taxon>Dikarya</taxon>
        <taxon>Ascomycota</taxon>
        <taxon>Pezizomycotina</taxon>
        <taxon>Sordariomycetes</taxon>
        <taxon>Hypocreomycetidae</taxon>
        <taxon>Hypocreales</taxon>
        <taxon>Nectriaceae</taxon>
        <taxon>Fusarium</taxon>
        <taxon>Fusarium fujikuroi species complex</taxon>
    </lineage>
</organism>
<accession>A0A8H5MTI6</accession>
<dbReference type="PANTHER" id="PTHR42339:SF1">
    <property type="entry name" value="HISTONE H1"/>
    <property type="match status" value="1"/>
</dbReference>
<dbReference type="Proteomes" id="UP000522262">
    <property type="component" value="Unassembled WGS sequence"/>
</dbReference>
<keyword evidence="4" id="KW-1185">Reference proteome</keyword>
<protein>
    <recommendedName>
        <fullName evidence="2">DUF7726 domain-containing protein</fullName>
    </recommendedName>
</protein>
<dbReference type="InterPro" id="IPR056143">
    <property type="entry name" value="DUF7726"/>
</dbReference>
<feature type="compositionally biased region" description="Basic and acidic residues" evidence="1">
    <location>
        <begin position="158"/>
        <end position="177"/>
    </location>
</feature>
<dbReference type="AlphaFoldDB" id="A0A8H5MTI6"/>
<evidence type="ECO:0000256" key="1">
    <source>
        <dbReference type="SAM" id="MobiDB-lite"/>
    </source>
</evidence>
<evidence type="ECO:0000313" key="4">
    <source>
        <dbReference type="Proteomes" id="UP000522262"/>
    </source>
</evidence>
<feature type="domain" description="DUF7726" evidence="2">
    <location>
        <begin position="89"/>
        <end position="156"/>
    </location>
</feature>
<sequence length="342" mass="38115">MPEPVAPLQPEVLNVVTALTESIIKDKQAEAAALKENATQKSSPLKNTTPASGKKRQAELSLDEEIAAYKADLNDTIDYATFENDSLPSCNVIRTKLNKLFDSGVVNKAEFCRATGTNSNSLNKFLKQKGLFGGSKSAVWRSAYVWFQQREVMGLKMPDTKKRQREESKKDTADRTPSKPLTTKALPDICDIHPEGEETDDVPIYDDCDEIRRKINARMKIPSVTQAQFCRDIYTQFKAPTCKGIQPKQLSDFRKAKGSNAGAKSSVFYGAYVYFEKMRIAQKKPVTKHRVEMTFMHPGGIPRDRDDRATWIIGAAQPVVSVGLGPWGNVRCVLFGCLISWA</sequence>
<proteinExistence type="predicted"/>
<dbReference type="Pfam" id="PF24852">
    <property type="entry name" value="DUF7726"/>
    <property type="match status" value="2"/>
</dbReference>
<evidence type="ECO:0000313" key="3">
    <source>
        <dbReference type="EMBL" id="KAF5540172.1"/>
    </source>
</evidence>
<name>A0A8H5MTI6_9HYPO</name>
<feature type="compositionally biased region" description="Polar residues" evidence="1">
    <location>
        <begin position="37"/>
        <end position="51"/>
    </location>
</feature>